<dbReference type="SUPFAM" id="SSF161084">
    <property type="entry name" value="MAPEG domain-like"/>
    <property type="match status" value="1"/>
</dbReference>
<keyword evidence="4 5" id="KW-0472">Membrane</keyword>
<dbReference type="RefSeq" id="WP_046280390.1">
    <property type="nucleotide sequence ID" value="NZ_LATL02000079.1"/>
</dbReference>
<evidence type="ECO:0000256" key="2">
    <source>
        <dbReference type="ARBA" id="ARBA00022692"/>
    </source>
</evidence>
<dbReference type="Pfam" id="PF01124">
    <property type="entry name" value="MAPEG"/>
    <property type="match status" value="1"/>
</dbReference>
<protein>
    <submittedName>
        <fullName evidence="6">Membrane protein</fullName>
    </submittedName>
</protein>
<name>A0A0F5YC68_9CYAN</name>
<dbReference type="GO" id="GO:0004364">
    <property type="term" value="F:glutathione transferase activity"/>
    <property type="evidence" value="ECO:0007669"/>
    <property type="project" value="TreeGrafter"/>
</dbReference>
<dbReference type="InterPro" id="IPR050997">
    <property type="entry name" value="MAPEG"/>
</dbReference>
<dbReference type="GO" id="GO:0016020">
    <property type="term" value="C:membrane"/>
    <property type="evidence" value="ECO:0007669"/>
    <property type="project" value="UniProtKB-SubCell"/>
</dbReference>
<dbReference type="AlphaFoldDB" id="A0A0F5YC68"/>
<evidence type="ECO:0000256" key="3">
    <source>
        <dbReference type="ARBA" id="ARBA00022989"/>
    </source>
</evidence>
<sequence length="132" mass="14813">MSYWPSLVTVIALLVYFVLTLNVGRARAKYKIMPPQMSGDPNFERVVRVQQNTLEQLVLFLPALWLFSEFISPTWGASLGAIWIIGRIVYAWGYYQAAEKRFLGFALGSLSLFTLLGGSLVGIIFPLVQPLI</sequence>
<keyword evidence="2 5" id="KW-0812">Transmembrane</keyword>
<evidence type="ECO:0000313" key="6">
    <source>
        <dbReference type="EMBL" id="KKD36353.1"/>
    </source>
</evidence>
<dbReference type="Gene3D" id="1.20.120.550">
    <property type="entry name" value="Membrane associated eicosanoid/glutathione metabolism-like domain"/>
    <property type="match status" value="1"/>
</dbReference>
<dbReference type="GO" id="GO:0006691">
    <property type="term" value="P:leukotriene metabolic process"/>
    <property type="evidence" value="ECO:0007669"/>
    <property type="project" value="UniProtKB-ARBA"/>
</dbReference>
<gene>
    <name evidence="6" type="ORF">WN50_20225</name>
</gene>
<reference evidence="6 7" key="1">
    <citation type="submission" date="2015-06" db="EMBL/GenBank/DDBJ databases">
        <title>Draft genome assembly of filamentous brackish cyanobacterium Limnoraphis robusta strain CS-951.</title>
        <authorList>
            <person name="Willis A."/>
            <person name="Parks M."/>
            <person name="Burford M.A."/>
        </authorList>
    </citation>
    <scope>NUCLEOTIDE SEQUENCE [LARGE SCALE GENOMIC DNA]</scope>
    <source>
        <strain evidence="6 7">CS-951</strain>
    </source>
</reference>
<dbReference type="OrthoDB" id="464934at2"/>
<keyword evidence="3 5" id="KW-1133">Transmembrane helix</keyword>
<accession>A0A0F5YC68</accession>
<dbReference type="PANTHER" id="PTHR10250">
    <property type="entry name" value="MICROSOMAL GLUTATHIONE S-TRANSFERASE"/>
    <property type="match status" value="1"/>
</dbReference>
<evidence type="ECO:0000313" key="7">
    <source>
        <dbReference type="Proteomes" id="UP000033607"/>
    </source>
</evidence>
<organism evidence="6 7">
    <name type="scientific">Limnoraphis robusta CS-951</name>
    <dbReference type="NCBI Taxonomy" id="1637645"/>
    <lineage>
        <taxon>Bacteria</taxon>
        <taxon>Bacillati</taxon>
        <taxon>Cyanobacteriota</taxon>
        <taxon>Cyanophyceae</taxon>
        <taxon>Oscillatoriophycideae</taxon>
        <taxon>Oscillatoriales</taxon>
        <taxon>Sirenicapillariaceae</taxon>
        <taxon>Limnoraphis</taxon>
    </lineage>
</organism>
<dbReference type="InterPro" id="IPR001129">
    <property type="entry name" value="Membr-assoc_MAPEG"/>
</dbReference>
<evidence type="ECO:0000256" key="5">
    <source>
        <dbReference type="SAM" id="Phobius"/>
    </source>
</evidence>
<dbReference type="EMBL" id="LATL02000079">
    <property type="protein sequence ID" value="KKD36353.1"/>
    <property type="molecule type" value="Genomic_DNA"/>
</dbReference>
<comment type="caution">
    <text evidence="6">The sequence shown here is derived from an EMBL/GenBank/DDBJ whole genome shotgun (WGS) entry which is preliminary data.</text>
</comment>
<dbReference type="GO" id="GO:0004602">
    <property type="term" value="F:glutathione peroxidase activity"/>
    <property type="evidence" value="ECO:0007669"/>
    <property type="project" value="TreeGrafter"/>
</dbReference>
<dbReference type="Proteomes" id="UP000033607">
    <property type="component" value="Unassembled WGS sequence"/>
</dbReference>
<dbReference type="PATRIC" id="fig|1637645.4.peg.1553"/>
<evidence type="ECO:0000256" key="4">
    <source>
        <dbReference type="ARBA" id="ARBA00023136"/>
    </source>
</evidence>
<comment type="subcellular location">
    <subcellularLocation>
        <location evidence="1">Membrane</location>
        <topology evidence="1">Multi-pass membrane protein</topology>
    </subcellularLocation>
</comment>
<dbReference type="PANTHER" id="PTHR10250:SF15">
    <property type="entry name" value="MICROSOMAL GLUTATHIONE S-TRANSFERASE-RELATED"/>
    <property type="match status" value="1"/>
</dbReference>
<feature type="transmembrane region" description="Helical" evidence="5">
    <location>
        <begin position="70"/>
        <end position="90"/>
    </location>
</feature>
<feature type="transmembrane region" description="Helical" evidence="5">
    <location>
        <begin position="102"/>
        <end position="128"/>
    </location>
</feature>
<evidence type="ECO:0000256" key="1">
    <source>
        <dbReference type="ARBA" id="ARBA00004141"/>
    </source>
</evidence>
<dbReference type="InterPro" id="IPR023352">
    <property type="entry name" value="MAPEG-like_dom_sf"/>
</dbReference>
<proteinExistence type="predicted"/>